<evidence type="ECO:0000256" key="7">
    <source>
        <dbReference type="RuleBase" id="RU004336"/>
    </source>
</evidence>
<keyword evidence="10" id="KW-1185">Reference proteome</keyword>
<dbReference type="EMBL" id="CACVBM020000444">
    <property type="protein sequence ID" value="CAA7019266.1"/>
    <property type="molecule type" value="Genomic_DNA"/>
</dbReference>
<gene>
    <name evidence="9" type="ORF">MERR_LOCUS6501</name>
</gene>
<dbReference type="OrthoDB" id="1293114at2759"/>
<protein>
    <recommendedName>
        <fullName evidence="3">glucan endo-1,3-beta-D-glucosidase</fullName>
        <ecNumber evidence="3">3.2.1.39</ecNumber>
    </recommendedName>
</protein>
<evidence type="ECO:0000256" key="1">
    <source>
        <dbReference type="ARBA" id="ARBA00000382"/>
    </source>
</evidence>
<dbReference type="GO" id="GO:0005975">
    <property type="term" value="P:carbohydrate metabolic process"/>
    <property type="evidence" value="ECO:0007669"/>
    <property type="project" value="InterPro"/>
</dbReference>
<evidence type="ECO:0000313" key="9">
    <source>
        <dbReference type="EMBL" id="CAA7019266.1"/>
    </source>
</evidence>
<comment type="caution">
    <text evidence="9">The sequence shown here is derived from an EMBL/GenBank/DDBJ whole genome shotgun (WGS) entry which is preliminary data.</text>
</comment>
<comment type="similarity">
    <text evidence="2 6">Belongs to the glycosyl hydrolase 17 family.</text>
</comment>
<evidence type="ECO:0000256" key="5">
    <source>
        <dbReference type="ARBA" id="ARBA00023295"/>
    </source>
</evidence>
<evidence type="ECO:0000256" key="8">
    <source>
        <dbReference type="SAM" id="SignalP"/>
    </source>
</evidence>
<sequence length="324" mass="35803">MQSVAFSLLLLISITATAIPPTTSAPTIGGAYSSPGSVSGSVLLSPNRFAEKIVSRKIPAVRLLDSDRAMIRAFANTNVSLFLSVPIHLVPRLASDRLFAKRWVKRHVLPFYPLSKISTISVGYDAASHSPDVSPFLLGAMQNVHRSLTDLRIFQISVSTTFSFLNIVTTIFPPSAVRFKQEESMRPILRFIERTNSSFLINLYPVDIYRCCFPITVGFALFSDCPLSYHTDLATGLDYRSIFDVVVDSVITSMAVMGHADLPLIVAETGWPSSGTHARYSDMFYKALLTRLRSGSGTPLRKEPKEVYILELDHNMASKSSFEV</sequence>
<comment type="catalytic activity">
    <reaction evidence="1">
        <text>Hydrolysis of (1-&gt;3)-beta-D-glucosidic linkages in (1-&gt;3)-beta-D-glucans.</text>
        <dbReference type="EC" id="3.2.1.39"/>
    </reaction>
</comment>
<dbReference type="InterPro" id="IPR000490">
    <property type="entry name" value="Glyco_hydro_17"/>
</dbReference>
<accession>A0A6D2HSQ0</accession>
<feature type="chain" id="PRO_5025619545" description="glucan endo-1,3-beta-D-glucosidase" evidence="8">
    <location>
        <begin position="19"/>
        <end position="324"/>
    </location>
</feature>
<dbReference type="GO" id="GO:0042973">
    <property type="term" value="F:glucan endo-1,3-beta-D-glucosidase activity"/>
    <property type="evidence" value="ECO:0007669"/>
    <property type="project" value="UniProtKB-EC"/>
</dbReference>
<dbReference type="EC" id="3.2.1.39" evidence="3"/>
<reference evidence="9" key="1">
    <citation type="submission" date="2020-01" db="EMBL/GenBank/DDBJ databases">
        <authorList>
            <person name="Mishra B."/>
        </authorList>
    </citation>
    <scope>NUCLEOTIDE SEQUENCE [LARGE SCALE GENOMIC DNA]</scope>
</reference>
<evidence type="ECO:0000256" key="2">
    <source>
        <dbReference type="ARBA" id="ARBA00008773"/>
    </source>
</evidence>
<dbReference type="SUPFAM" id="SSF51445">
    <property type="entry name" value="(Trans)glycosidases"/>
    <property type="match status" value="1"/>
</dbReference>
<evidence type="ECO:0000256" key="4">
    <source>
        <dbReference type="ARBA" id="ARBA00022801"/>
    </source>
</evidence>
<evidence type="ECO:0000256" key="6">
    <source>
        <dbReference type="RuleBase" id="RU004335"/>
    </source>
</evidence>
<evidence type="ECO:0000313" key="10">
    <source>
        <dbReference type="Proteomes" id="UP000467841"/>
    </source>
</evidence>
<proteinExistence type="inferred from homology"/>
<dbReference type="InterPro" id="IPR044965">
    <property type="entry name" value="Glyco_hydro_17_plant"/>
</dbReference>
<evidence type="ECO:0000256" key="3">
    <source>
        <dbReference type="ARBA" id="ARBA00012780"/>
    </source>
</evidence>
<keyword evidence="8" id="KW-0732">Signal</keyword>
<organism evidence="9 10">
    <name type="scientific">Microthlaspi erraticum</name>
    <dbReference type="NCBI Taxonomy" id="1685480"/>
    <lineage>
        <taxon>Eukaryota</taxon>
        <taxon>Viridiplantae</taxon>
        <taxon>Streptophyta</taxon>
        <taxon>Embryophyta</taxon>
        <taxon>Tracheophyta</taxon>
        <taxon>Spermatophyta</taxon>
        <taxon>Magnoliopsida</taxon>
        <taxon>eudicotyledons</taxon>
        <taxon>Gunneridae</taxon>
        <taxon>Pentapetalae</taxon>
        <taxon>rosids</taxon>
        <taxon>malvids</taxon>
        <taxon>Brassicales</taxon>
        <taxon>Brassicaceae</taxon>
        <taxon>Coluteocarpeae</taxon>
        <taxon>Microthlaspi</taxon>
    </lineage>
</organism>
<keyword evidence="5 7" id="KW-0326">Glycosidase</keyword>
<dbReference type="Gene3D" id="3.20.20.80">
    <property type="entry name" value="Glycosidases"/>
    <property type="match status" value="1"/>
</dbReference>
<keyword evidence="4 7" id="KW-0378">Hydrolase</keyword>
<dbReference type="Pfam" id="PF00332">
    <property type="entry name" value="Glyco_hydro_17"/>
    <property type="match status" value="1"/>
</dbReference>
<name>A0A6D2HSQ0_9BRAS</name>
<dbReference type="AlphaFoldDB" id="A0A6D2HSQ0"/>
<dbReference type="InterPro" id="IPR017853">
    <property type="entry name" value="GH"/>
</dbReference>
<dbReference type="PROSITE" id="PS00587">
    <property type="entry name" value="GLYCOSYL_HYDROL_F17"/>
    <property type="match status" value="1"/>
</dbReference>
<dbReference type="Proteomes" id="UP000467841">
    <property type="component" value="Unassembled WGS sequence"/>
</dbReference>
<dbReference type="PANTHER" id="PTHR32227">
    <property type="entry name" value="GLUCAN ENDO-1,3-BETA-GLUCOSIDASE BG1-RELATED-RELATED"/>
    <property type="match status" value="1"/>
</dbReference>
<feature type="signal peptide" evidence="8">
    <location>
        <begin position="1"/>
        <end position="18"/>
    </location>
</feature>